<sequence length="299" mass="33476">MSPNAISFKTSQASTPHILIKPHIFEADMHLEKTQTHAPVACALWKSNQVVDAFQQNEQHAYLNIASHANEDRPAFKLQLNEGNGACFPWHHDNAGGGTTARDRGSRRKITVIVYLSEPPTQGGELVLMPFCKPELERRVTPVVGTVVAFRSECVLHRTLPSFCDKAHNQRTCFTIWLESDDAANAPLSCALPPELLTNLRERRGDDAGAVPYSPMWREFADKLSTSPANRIFARLVYREMFEASLRECFSVGGGETAEKRTRVALAMHEAHMRSASDALREVADALTWVLRQRIEENK</sequence>
<keyword evidence="2" id="KW-0479">Metal-binding</keyword>
<dbReference type="OrthoDB" id="76265at2759"/>
<comment type="similarity">
    <text evidence="2">Belongs to the iron/ascorbate-dependent oxidoreductase family.</text>
</comment>
<dbReference type="Proteomes" id="UP000660262">
    <property type="component" value="Unassembled WGS sequence"/>
</dbReference>
<dbReference type="GO" id="GO:0031543">
    <property type="term" value="F:peptidyl-proline dioxygenase activity"/>
    <property type="evidence" value="ECO:0007669"/>
    <property type="project" value="TreeGrafter"/>
</dbReference>
<dbReference type="Gene3D" id="2.60.120.620">
    <property type="entry name" value="q2cbj1_9rhob like domain"/>
    <property type="match status" value="1"/>
</dbReference>
<dbReference type="PANTHER" id="PTHR12907:SF26">
    <property type="entry name" value="HIF PROLYL HYDROXYLASE, ISOFORM C"/>
    <property type="match status" value="1"/>
</dbReference>
<dbReference type="InterPro" id="IPR044862">
    <property type="entry name" value="Pro_4_hyd_alph_FE2OG_OXY"/>
</dbReference>
<keyword evidence="5" id="KW-1185">Reference proteome</keyword>
<dbReference type="PANTHER" id="PTHR12907">
    <property type="entry name" value="EGL NINE HOMOLOG-RELATED"/>
    <property type="match status" value="1"/>
</dbReference>
<dbReference type="GO" id="GO:0008198">
    <property type="term" value="F:ferrous iron binding"/>
    <property type="evidence" value="ECO:0007669"/>
    <property type="project" value="TreeGrafter"/>
</dbReference>
<name>A0A830HUA4_9CHLO</name>
<dbReference type="AlphaFoldDB" id="A0A830HUA4"/>
<dbReference type="EMBL" id="BNJQ01000030">
    <property type="protein sequence ID" value="GHP10692.1"/>
    <property type="molecule type" value="Genomic_DNA"/>
</dbReference>
<evidence type="ECO:0000256" key="2">
    <source>
        <dbReference type="RuleBase" id="RU003682"/>
    </source>
</evidence>
<dbReference type="GO" id="GO:0071456">
    <property type="term" value="P:cellular response to hypoxia"/>
    <property type="evidence" value="ECO:0007669"/>
    <property type="project" value="TreeGrafter"/>
</dbReference>
<comment type="caution">
    <text evidence="4">The sequence shown here is derived from an EMBL/GenBank/DDBJ whole genome shotgun (WGS) entry which is preliminary data.</text>
</comment>
<dbReference type="PROSITE" id="PS51471">
    <property type="entry name" value="FE2OG_OXY"/>
    <property type="match status" value="1"/>
</dbReference>
<proteinExistence type="inferred from homology"/>
<evidence type="ECO:0000313" key="5">
    <source>
        <dbReference type="Proteomes" id="UP000660262"/>
    </source>
</evidence>
<evidence type="ECO:0000259" key="3">
    <source>
        <dbReference type="PROSITE" id="PS51471"/>
    </source>
</evidence>
<dbReference type="GO" id="GO:0031418">
    <property type="term" value="F:L-ascorbic acid binding"/>
    <property type="evidence" value="ECO:0007669"/>
    <property type="project" value="UniProtKB-KW"/>
</dbReference>
<keyword evidence="2" id="KW-0408">Iron</keyword>
<evidence type="ECO:0000313" key="4">
    <source>
        <dbReference type="EMBL" id="GHP10692.1"/>
    </source>
</evidence>
<keyword evidence="1" id="KW-0847">Vitamin C</keyword>
<evidence type="ECO:0000256" key="1">
    <source>
        <dbReference type="ARBA" id="ARBA00022896"/>
    </source>
</evidence>
<dbReference type="InterPro" id="IPR051559">
    <property type="entry name" value="HIF_prolyl_hydroxylases"/>
</dbReference>
<protein>
    <recommendedName>
        <fullName evidence="3">Fe2OG dioxygenase domain-containing protein</fullName>
    </recommendedName>
</protein>
<dbReference type="Pfam" id="PF13640">
    <property type="entry name" value="2OG-FeII_Oxy_3"/>
    <property type="match status" value="1"/>
</dbReference>
<keyword evidence="2" id="KW-0560">Oxidoreductase</keyword>
<dbReference type="InterPro" id="IPR005123">
    <property type="entry name" value="Oxoglu/Fe-dep_dioxygenase_dom"/>
</dbReference>
<gene>
    <name evidence="4" type="ORF">PPROV_000942400</name>
</gene>
<organism evidence="4 5">
    <name type="scientific">Pycnococcus provasolii</name>
    <dbReference type="NCBI Taxonomy" id="41880"/>
    <lineage>
        <taxon>Eukaryota</taxon>
        <taxon>Viridiplantae</taxon>
        <taxon>Chlorophyta</taxon>
        <taxon>Pseudoscourfieldiophyceae</taxon>
        <taxon>Pseudoscourfieldiales</taxon>
        <taxon>Pycnococcaceae</taxon>
        <taxon>Pycnococcus</taxon>
    </lineage>
</organism>
<accession>A0A830HUA4</accession>
<feature type="domain" description="Fe2OG dioxygenase" evidence="3">
    <location>
        <begin position="62"/>
        <end position="180"/>
    </location>
</feature>
<reference evidence="4" key="1">
    <citation type="submission" date="2020-10" db="EMBL/GenBank/DDBJ databases">
        <title>Unveiling of a novel bifunctional photoreceptor, Dualchrome1, isolated from a cosmopolitan green alga.</title>
        <authorList>
            <person name="Suzuki S."/>
            <person name="Kawachi M."/>
        </authorList>
    </citation>
    <scope>NUCLEOTIDE SEQUENCE</scope>
    <source>
        <strain evidence="4">NIES 2893</strain>
    </source>
</reference>